<reference evidence="1" key="1">
    <citation type="submission" date="2020-03" db="EMBL/GenBank/DDBJ databases">
        <title>The deep terrestrial virosphere.</title>
        <authorList>
            <person name="Holmfeldt K."/>
            <person name="Nilsson E."/>
            <person name="Simone D."/>
            <person name="Lopez-Fernandez M."/>
            <person name="Wu X."/>
            <person name="de Brujin I."/>
            <person name="Lundin D."/>
            <person name="Andersson A."/>
            <person name="Bertilsson S."/>
            <person name="Dopson M."/>
        </authorList>
    </citation>
    <scope>NUCLEOTIDE SEQUENCE</scope>
    <source>
        <strain evidence="1">TM448A00151</strain>
        <strain evidence="2">TM448B00189</strain>
    </source>
</reference>
<sequence>MNTTKCDICSRTEPDVYCRYSRRKKWGWFQHNDDSQGGYEFEQDVCEQCWKGYQSFMQNKIVEKPTQ</sequence>
<protein>
    <recommendedName>
        <fullName evidence="3">HNH endonuclease</fullName>
    </recommendedName>
</protein>
<proteinExistence type="predicted"/>
<evidence type="ECO:0000313" key="2">
    <source>
        <dbReference type="EMBL" id="QJH94123.1"/>
    </source>
</evidence>
<gene>
    <name evidence="1" type="ORF">TM448A00151_0003</name>
    <name evidence="2" type="ORF">TM448B00189_0016</name>
</gene>
<accession>A0A6H1ZB68</accession>
<dbReference type="AlphaFoldDB" id="A0A6H1ZB68"/>
<evidence type="ECO:0000313" key="1">
    <source>
        <dbReference type="EMBL" id="QJA44804.1"/>
    </source>
</evidence>
<organism evidence="1">
    <name type="scientific">viral metagenome</name>
    <dbReference type="NCBI Taxonomy" id="1070528"/>
    <lineage>
        <taxon>unclassified sequences</taxon>
        <taxon>metagenomes</taxon>
        <taxon>organismal metagenomes</taxon>
    </lineage>
</organism>
<name>A0A6H1ZB68_9ZZZZ</name>
<evidence type="ECO:0008006" key="3">
    <source>
        <dbReference type="Google" id="ProtNLM"/>
    </source>
</evidence>
<dbReference type="EMBL" id="MT144596">
    <property type="protein sequence ID" value="QJH94123.1"/>
    <property type="molecule type" value="Genomic_DNA"/>
</dbReference>
<dbReference type="EMBL" id="MT143981">
    <property type="protein sequence ID" value="QJA44804.1"/>
    <property type="molecule type" value="Genomic_DNA"/>
</dbReference>